<evidence type="ECO:0000256" key="1">
    <source>
        <dbReference type="SAM" id="MobiDB-lite"/>
    </source>
</evidence>
<dbReference type="Proteomes" id="UP000823388">
    <property type="component" value="Chromosome 4K"/>
</dbReference>
<sequence length="127" mass="13463">MRRGIWPGPLTSRHQPCAPYPHRGRRAHGDTPPPLLHAFRGFALCASRGFPRLRRRGPCAPCSRAGGRLPPACPPPPVPGSHAPLPPAAPGPFVGLLPRYSCQHIGRDSSDARPAPASSLCNKPLPG</sequence>
<accession>A0A8T0TFY0</accession>
<reference evidence="2" key="1">
    <citation type="submission" date="2020-05" db="EMBL/GenBank/DDBJ databases">
        <title>WGS assembly of Panicum virgatum.</title>
        <authorList>
            <person name="Lovell J.T."/>
            <person name="Jenkins J."/>
            <person name="Shu S."/>
            <person name="Juenger T.E."/>
            <person name="Schmutz J."/>
        </authorList>
    </citation>
    <scope>NUCLEOTIDE SEQUENCE</scope>
    <source>
        <strain evidence="2">AP13</strain>
    </source>
</reference>
<proteinExistence type="predicted"/>
<evidence type="ECO:0000313" key="3">
    <source>
        <dbReference type="Proteomes" id="UP000823388"/>
    </source>
</evidence>
<keyword evidence="3" id="KW-1185">Reference proteome</keyword>
<gene>
    <name evidence="2" type="ORF">PVAP13_4KG165500</name>
</gene>
<organism evidence="2 3">
    <name type="scientific">Panicum virgatum</name>
    <name type="common">Blackwell switchgrass</name>
    <dbReference type="NCBI Taxonomy" id="38727"/>
    <lineage>
        <taxon>Eukaryota</taxon>
        <taxon>Viridiplantae</taxon>
        <taxon>Streptophyta</taxon>
        <taxon>Embryophyta</taxon>
        <taxon>Tracheophyta</taxon>
        <taxon>Spermatophyta</taxon>
        <taxon>Magnoliopsida</taxon>
        <taxon>Liliopsida</taxon>
        <taxon>Poales</taxon>
        <taxon>Poaceae</taxon>
        <taxon>PACMAD clade</taxon>
        <taxon>Panicoideae</taxon>
        <taxon>Panicodae</taxon>
        <taxon>Paniceae</taxon>
        <taxon>Panicinae</taxon>
        <taxon>Panicum</taxon>
        <taxon>Panicum sect. Hiantes</taxon>
    </lineage>
</organism>
<feature type="region of interest" description="Disordered" evidence="1">
    <location>
        <begin position="1"/>
        <end position="33"/>
    </location>
</feature>
<name>A0A8T0TFY0_PANVG</name>
<dbReference type="AlphaFoldDB" id="A0A8T0TFY0"/>
<comment type="caution">
    <text evidence="2">The sequence shown here is derived from an EMBL/GenBank/DDBJ whole genome shotgun (WGS) entry which is preliminary data.</text>
</comment>
<feature type="region of interest" description="Disordered" evidence="1">
    <location>
        <begin position="105"/>
        <end position="127"/>
    </location>
</feature>
<evidence type="ECO:0000313" key="2">
    <source>
        <dbReference type="EMBL" id="KAG2610701.1"/>
    </source>
</evidence>
<protein>
    <submittedName>
        <fullName evidence="2">Uncharacterized protein</fullName>
    </submittedName>
</protein>
<dbReference type="EMBL" id="CM029043">
    <property type="protein sequence ID" value="KAG2610701.1"/>
    <property type="molecule type" value="Genomic_DNA"/>
</dbReference>